<organism evidence="2 3">
    <name type="scientific">Pseudomonas paraeruginosa</name>
    <dbReference type="NCBI Taxonomy" id="2994495"/>
    <lineage>
        <taxon>Bacteria</taxon>
        <taxon>Pseudomonadati</taxon>
        <taxon>Pseudomonadota</taxon>
        <taxon>Gammaproteobacteria</taxon>
        <taxon>Pseudomonadales</taxon>
        <taxon>Pseudomonadaceae</taxon>
        <taxon>Pseudomonas</taxon>
    </lineage>
</organism>
<evidence type="ECO:0000313" key="2">
    <source>
        <dbReference type="EMBL" id="AVK02532.1"/>
    </source>
</evidence>
<accession>A0A2R3IKS4</accession>
<evidence type="ECO:0000256" key="1">
    <source>
        <dbReference type="SAM" id="Phobius"/>
    </source>
</evidence>
<feature type="transmembrane region" description="Helical" evidence="1">
    <location>
        <begin position="28"/>
        <end position="58"/>
    </location>
</feature>
<reference evidence="2 3" key="1">
    <citation type="submission" date="2018-02" db="EMBL/GenBank/DDBJ databases">
        <title>FDA/CDC Antimicrobial Resistant Isolate Bank Genome Sequencing.</title>
        <authorList>
            <person name="Benahmed F.H."/>
            <person name="Lutgring J.D."/>
            <person name="Yoo B."/>
            <person name="Machado M."/>
            <person name="Brown A."/>
            <person name="McAllister G."/>
            <person name="Perry A."/>
            <person name="Halpin A.L."/>
            <person name="Vavikolanu K."/>
            <person name="Ott S."/>
            <person name="Zhao X."/>
            <person name="Tallon L.J."/>
            <person name="Sadzewicz L."/>
            <person name="Aluvathingal J."/>
            <person name="Nadendla S."/>
            <person name="Voskania-kordi A."/>
            <person name="Simonyan V."/>
            <person name="Patel J."/>
            <person name="Shawar R.M."/>
        </authorList>
    </citation>
    <scope>NUCLEOTIDE SEQUENCE [LARGE SCALE GENOMIC DNA]</scope>
    <source>
        <strain evidence="2 3">AR_0356</strain>
        <plasmid evidence="2 3">unnamed3</plasmid>
    </source>
</reference>
<dbReference type="AlphaFoldDB" id="A0A2R3IKS4"/>
<name>A0A2R3IKS4_9PSED</name>
<dbReference type="EMBL" id="CP027167">
    <property type="protein sequence ID" value="AVK02532.1"/>
    <property type="molecule type" value="Genomic_DNA"/>
</dbReference>
<protein>
    <submittedName>
        <fullName evidence="2">Membrane protein</fullName>
    </submittedName>
</protein>
<gene>
    <name evidence="2" type="ORF">CSB93_7037</name>
</gene>
<keyword evidence="2" id="KW-0614">Plasmid</keyword>
<keyword evidence="3" id="KW-1185">Reference proteome</keyword>
<sequence>MFLAGVANATLIWSGVFAAAPQAFLLLFGGLFGTAGIALLGLLMLATWCALGLLLAALTRRALECRS</sequence>
<keyword evidence="1" id="KW-0472">Membrane</keyword>
<geneLocation type="plasmid" evidence="2 3">
    <name>unnamed3</name>
</geneLocation>
<evidence type="ECO:0000313" key="3">
    <source>
        <dbReference type="Proteomes" id="UP000238390"/>
    </source>
</evidence>
<proteinExistence type="predicted"/>
<keyword evidence="1" id="KW-0812">Transmembrane</keyword>
<keyword evidence="1" id="KW-1133">Transmembrane helix</keyword>
<dbReference type="Proteomes" id="UP000238390">
    <property type="component" value="Plasmid unnamed3"/>
</dbReference>